<keyword evidence="3" id="KW-0813">Transport</keyword>
<dbReference type="GO" id="GO:0005886">
    <property type="term" value="C:plasma membrane"/>
    <property type="evidence" value="ECO:0007669"/>
    <property type="project" value="TreeGrafter"/>
</dbReference>
<evidence type="ECO:0000256" key="5">
    <source>
        <dbReference type="ARBA" id="ARBA00022989"/>
    </source>
</evidence>
<feature type="transmembrane region" description="Helical" evidence="9">
    <location>
        <begin position="353"/>
        <end position="371"/>
    </location>
</feature>
<protein>
    <submittedName>
        <fullName evidence="11">Ferrioxamine B transporter</fullName>
    </submittedName>
</protein>
<comment type="subcellular location">
    <subcellularLocation>
        <location evidence="1">Endomembrane system</location>
        <topology evidence="1">Multi-pass membrane protein</topology>
    </subcellularLocation>
</comment>
<feature type="transmembrane region" description="Helical" evidence="9">
    <location>
        <begin position="512"/>
        <end position="535"/>
    </location>
</feature>
<dbReference type="GO" id="GO:0005774">
    <property type="term" value="C:vacuolar membrane"/>
    <property type="evidence" value="ECO:0007669"/>
    <property type="project" value="TreeGrafter"/>
</dbReference>
<feature type="transmembrane region" description="Helical" evidence="9">
    <location>
        <begin position="112"/>
        <end position="130"/>
    </location>
</feature>
<dbReference type="Proteomes" id="UP001140510">
    <property type="component" value="Unassembled WGS sequence"/>
</dbReference>
<dbReference type="Gene3D" id="1.20.1250.20">
    <property type="entry name" value="MFS general substrate transporter like domains"/>
    <property type="match status" value="2"/>
</dbReference>
<dbReference type="PANTHER" id="PTHR23501">
    <property type="entry name" value="MAJOR FACILITATOR SUPERFAMILY"/>
    <property type="match status" value="1"/>
</dbReference>
<dbReference type="InterPro" id="IPR036259">
    <property type="entry name" value="MFS_trans_sf"/>
</dbReference>
<feature type="transmembrane region" description="Helical" evidence="9">
    <location>
        <begin position="169"/>
        <end position="186"/>
    </location>
</feature>
<evidence type="ECO:0000256" key="4">
    <source>
        <dbReference type="ARBA" id="ARBA00022692"/>
    </source>
</evidence>
<feature type="transmembrane region" description="Helical" evidence="9">
    <location>
        <begin position="378"/>
        <end position="397"/>
    </location>
</feature>
<feature type="transmembrane region" description="Helical" evidence="9">
    <location>
        <begin position="403"/>
        <end position="425"/>
    </location>
</feature>
<keyword evidence="12" id="KW-1185">Reference proteome</keyword>
<gene>
    <name evidence="11" type="primary">SIT1_2</name>
    <name evidence="11" type="ORF">N0V91_005776</name>
</gene>
<accession>A0A9W8ZE57</accession>
<dbReference type="PROSITE" id="PS50850">
    <property type="entry name" value="MFS"/>
    <property type="match status" value="1"/>
</dbReference>
<sequence>MAEPDDKGPRFSTASHPGRASIDSISPGVARTEATASHLTNANRACILFGILIASWAYGLDNTLRQTYQSLAVNALNANAQLATLTVVKAVIGAAAQPTAAKIADVFGRMEVLVASVIFYVVGSVIEASANNPATLTAGAAIYQIGFTMAVLILEVIVADTTSLRARLFVSYIPAMPFLVNTWVGGEVMDEIEALGSWRYGFWIWCVIYPICNFPLFVSLWWVNHKAKKAGTLRQYKTPVQEHGAWAVTKALFWQLDFVGLVLTVCVFGFLLVPLTINSGNGETWDQAKFIAPLVIGALLIPFWIRWESIAPHPMVPFYLLKDRAVWGALAIGFFLMFFAFNQSGKAANRICALYSFCSTLAGIGVGMVVYRVRRLKPFILCGTCLFLVALGLMIYYRGGVGTHSGVIGAQVLLGVAGGFFPYAAQASIQAATSHEHVAVVTGLYLSMYNIGSAVGNAVSGVVMSQTVPKQLRARGLNDAAANKWFKAPLDLIDGFPPGKFQRNEAIEAYKYFQRVVCIIGACGCLALIVFAFYIRNPRLPDTQSLPYEELPQKDQDPEQRESHVLEAYPIYRPVDRQ</sequence>
<feature type="transmembrane region" description="Helical" evidence="9">
    <location>
        <begin position="136"/>
        <end position="157"/>
    </location>
</feature>
<comment type="similarity">
    <text evidence="2">Belongs to the major facilitator superfamily.</text>
</comment>
<feature type="domain" description="Major facilitator superfamily (MFS) profile" evidence="10">
    <location>
        <begin position="47"/>
        <end position="539"/>
    </location>
</feature>
<evidence type="ECO:0000256" key="6">
    <source>
        <dbReference type="ARBA" id="ARBA00023065"/>
    </source>
</evidence>
<evidence type="ECO:0000313" key="11">
    <source>
        <dbReference type="EMBL" id="KAJ4404626.1"/>
    </source>
</evidence>
<evidence type="ECO:0000256" key="7">
    <source>
        <dbReference type="ARBA" id="ARBA00023136"/>
    </source>
</evidence>
<evidence type="ECO:0000256" key="8">
    <source>
        <dbReference type="SAM" id="MobiDB-lite"/>
    </source>
</evidence>
<feature type="compositionally biased region" description="Basic and acidic residues" evidence="8">
    <location>
        <begin position="551"/>
        <end position="565"/>
    </location>
</feature>
<feature type="region of interest" description="Disordered" evidence="8">
    <location>
        <begin position="546"/>
        <end position="578"/>
    </location>
</feature>
<keyword evidence="4 9" id="KW-0812">Transmembrane</keyword>
<dbReference type="GO" id="GO:0015343">
    <property type="term" value="F:siderophore-iron transmembrane transporter activity"/>
    <property type="evidence" value="ECO:0007669"/>
    <property type="project" value="TreeGrafter"/>
</dbReference>
<reference evidence="11" key="1">
    <citation type="submission" date="2022-10" db="EMBL/GenBank/DDBJ databases">
        <title>Tapping the CABI collections for fungal endophytes: first genome assemblies for Collariella, Neodidymelliopsis, Ascochyta clinopodiicola, Didymella pomorum, Didymosphaeria variabile, Neocosmospora piperis and Neocucurbitaria cava.</title>
        <authorList>
            <person name="Hill R."/>
        </authorList>
    </citation>
    <scope>NUCLEOTIDE SEQUENCE</scope>
    <source>
        <strain evidence="11">IMI 355091</strain>
    </source>
</reference>
<dbReference type="FunFam" id="1.20.1250.20:FF:000197">
    <property type="entry name" value="Siderophore iron transporter 1"/>
    <property type="match status" value="1"/>
</dbReference>
<name>A0A9W8ZE57_9PLEO</name>
<dbReference type="PANTHER" id="PTHR23501:SF92">
    <property type="entry name" value="GLUTATHIONE EXCHANGER 1-RELATED"/>
    <property type="match status" value="1"/>
</dbReference>
<evidence type="ECO:0000256" key="2">
    <source>
        <dbReference type="ARBA" id="ARBA00008335"/>
    </source>
</evidence>
<dbReference type="Pfam" id="PF07690">
    <property type="entry name" value="MFS_1"/>
    <property type="match status" value="1"/>
</dbReference>
<feature type="region of interest" description="Disordered" evidence="8">
    <location>
        <begin position="1"/>
        <end position="27"/>
    </location>
</feature>
<keyword evidence="7 9" id="KW-0472">Membrane</keyword>
<evidence type="ECO:0000259" key="10">
    <source>
        <dbReference type="PROSITE" id="PS50850"/>
    </source>
</evidence>
<proteinExistence type="inferred from homology"/>
<dbReference type="AlphaFoldDB" id="A0A9W8ZE57"/>
<dbReference type="EMBL" id="JAPEVA010000041">
    <property type="protein sequence ID" value="KAJ4404626.1"/>
    <property type="molecule type" value="Genomic_DNA"/>
</dbReference>
<dbReference type="InterPro" id="IPR020846">
    <property type="entry name" value="MFS_dom"/>
</dbReference>
<keyword evidence="6" id="KW-0406">Ion transport</keyword>
<keyword evidence="5 9" id="KW-1133">Transmembrane helix</keyword>
<evidence type="ECO:0000256" key="1">
    <source>
        <dbReference type="ARBA" id="ARBA00004127"/>
    </source>
</evidence>
<comment type="caution">
    <text evidence="11">The sequence shown here is derived from an EMBL/GenBank/DDBJ whole genome shotgun (WGS) entry which is preliminary data.</text>
</comment>
<dbReference type="OrthoDB" id="2241241at2759"/>
<feature type="transmembrane region" description="Helical" evidence="9">
    <location>
        <begin position="258"/>
        <end position="277"/>
    </location>
</feature>
<evidence type="ECO:0000313" key="12">
    <source>
        <dbReference type="Proteomes" id="UP001140510"/>
    </source>
</evidence>
<feature type="transmembrane region" description="Helical" evidence="9">
    <location>
        <begin position="325"/>
        <end position="341"/>
    </location>
</feature>
<evidence type="ECO:0000256" key="9">
    <source>
        <dbReference type="SAM" id="Phobius"/>
    </source>
</evidence>
<feature type="transmembrane region" description="Helical" evidence="9">
    <location>
        <begin position="202"/>
        <end position="223"/>
    </location>
</feature>
<dbReference type="SUPFAM" id="SSF103473">
    <property type="entry name" value="MFS general substrate transporter"/>
    <property type="match status" value="1"/>
</dbReference>
<organism evidence="11 12">
    <name type="scientific">Didymella pomorum</name>
    <dbReference type="NCBI Taxonomy" id="749634"/>
    <lineage>
        <taxon>Eukaryota</taxon>
        <taxon>Fungi</taxon>
        <taxon>Dikarya</taxon>
        <taxon>Ascomycota</taxon>
        <taxon>Pezizomycotina</taxon>
        <taxon>Dothideomycetes</taxon>
        <taxon>Pleosporomycetidae</taxon>
        <taxon>Pleosporales</taxon>
        <taxon>Pleosporineae</taxon>
        <taxon>Didymellaceae</taxon>
        <taxon>Didymella</taxon>
    </lineage>
</organism>
<dbReference type="GO" id="GO:0005768">
    <property type="term" value="C:endosome"/>
    <property type="evidence" value="ECO:0007669"/>
    <property type="project" value="TreeGrafter"/>
</dbReference>
<feature type="transmembrane region" description="Helical" evidence="9">
    <location>
        <begin position="289"/>
        <end position="305"/>
    </location>
</feature>
<evidence type="ECO:0000256" key="3">
    <source>
        <dbReference type="ARBA" id="ARBA00022448"/>
    </source>
</evidence>
<dbReference type="InterPro" id="IPR011701">
    <property type="entry name" value="MFS"/>
</dbReference>